<dbReference type="Gene3D" id="2.160.20.10">
    <property type="entry name" value="Single-stranded right-handed beta-helix, Pectin lyase-like"/>
    <property type="match status" value="1"/>
</dbReference>
<evidence type="ECO:0000313" key="4">
    <source>
        <dbReference type="EMBL" id="EPS74185.1"/>
    </source>
</evidence>
<dbReference type="InterPro" id="IPR011050">
    <property type="entry name" value="Pectin_lyase_fold/virulence"/>
</dbReference>
<evidence type="ECO:0000313" key="5">
    <source>
        <dbReference type="Proteomes" id="UP000015453"/>
    </source>
</evidence>
<dbReference type="AlphaFoldDB" id="S8D446"/>
<dbReference type="SUPFAM" id="SSF51126">
    <property type="entry name" value="Pectin lyase-like"/>
    <property type="match status" value="1"/>
</dbReference>
<keyword evidence="2" id="KW-0964">Secreted</keyword>
<sequence length="119" mass="13174">MAKKISVVDFGAIGDGVSDDTEAFNKGWKEACLSPREVVFEIPDGSRVYVVEKALRFSGPCKSQITVEVWGVIRSAHNEDQRLIRFEKVDNLMVKGRGNIISSGGSVFYELDVKLHAPM</sequence>
<evidence type="ECO:0000256" key="3">
    <source>
        <dbReference type="ARBA" id="ARBA00023316"/>
    </source>
</evidence>
<dbReference type="GO" id="GO:0071555">
    <property type="term" value="P:cell wall organization"/>
    <property type="evidence" value="ECO:0007669"/>
    <property type="project" value="UniProtKB-KW"/>
</dbReference>
<keyword evidence="3" id="KW-0961">Cell wall biogenesis/degradation</keyword>
<dbReference type="OrthoDB" id="1749345at2759"/>
<proteinExistence type="predicted"/>
<name>S8D446_9LAMI</name>
<evidence type="ECO:0000256" key="2">
    <source>
        <dbReference type="ARBA" id="ARBA00022525"/>
    </source>
</evidence>
<gene>
    <name evidence="4" type="ORF">M569_00581</name>
</gene>
<dbReference type="InterPro" id="IPR012334">
    <property type="entry name" value="Pectin_lyas_fold"/>
</dbReference>
<evidence type="ECO:0000256" key="1">
    <source>
        <dbReference type="ARBA" id="ARBA00004613"/>
    </source>
</evidence>
<dbReference type="GO" id="GO:0005576">
    <property type="term" value="C:extracellular region"/>
    <property type="evidence" value="ECO:0007669"/>
    <property type="project" value="UniProtKB-SubCell"/>
</dbReference>
<dbReference type="EMBL" id="AUSU01000150">
    <property type="protein sequence ID" value="EPS74185.1"/>
    <property type="molecule type" value="Genomic_DNA"/>
</dbReference>
<accession>S8D446</accession>
<organism evidence="4 5">
    <name type="scientific">Genlisea aurea</name>
    <dbReference type="NCBI Taxonomy" id="192259"/>
    <lineage>
        <taxon>Eukaryota</taxon>
        <taxon>Viridiplantae</taxon>
        <taxon>Streptophyta</taxon>
        <taxon>Embryophyta</taxon>
        <taxon>Tracheophyta</taxon>
        <taxon>Spermatophyta</taxon>
        <taxon>Magnoliopsida</taxon>
        <taxon>eudicotyledons</taxon>
        <taxon>Gunneridae</taxon>
        <taxon>Pentapetalae</taxon>
        <taxon>asterids</taxon>
        <taxon>lamiids</taxon>
        <taxon>Lamiales</taxon>
        <taxon>Lentibulariaceae</taxon>
        <taxon>Genlisea</taxon>
    </lineage>
</organism>
<dbReference type="PANTHER" id="PTHR31375">
    <property type="match status" value="1"/>
</dbReference>
<evidence type="ECO:0008006" key="6">
    <source>
        <dbReference type="Google" id="ProtNLM"/>
    </source>
</evidence>
<comment type="caution">
    <text evidence="4">The sequence shown here is derived from an EMBL/GenBank/DDBJ whole genome shotgun (WGS) entry which is preliminary data.</text>
</comment>
<protein>
    <recommendedName>
        <fullName evidence="6">Pectate lyase superfamily protein domain-containing protein</fullName>
    </recommendedName>
</protein>
<reference evidence="4 5" key="1">
    <citation type="journal article" date="2013" name="BMC Genomics">
        <title>The miniature genome of a carnivorous plant Genlisea aurea contains a low number of genes and short non-coding sequences.</title>
        <authorList>
            <person name="Leushkin E.V."/>
            <person name="Sutormin R.A."/>
            <person name="Nabieva E.R."/>
            <person name="Penin A.A."/>
            <person name="Kondrashov A.S."/>
            <person name="Logacheva M.D."/>
        </authorList>
    </citation>
    <scope>NUCLEOTIDE SEQUENCE [LARGE SCALE GENOMIC DNA]</scope>
</reference>
<dbReference type="Proteomes" id="UP000015453">
    <property type="component" value="Unassembled WGS sequence"/>
</dbReference>
<comment type="subcellular location">
    <subcellularLocation>
        <location evidence="1">Secreted</location>
    </subcellularLocation>
</comment>
<keyword evidence="5" id="KW-1185">Reference proteome</keyword>